<protein>
    <submittedName>
        <fullName evidence="1">Uncharacterized protein LOC105639203 isoform X3</fullName>
    </submittedName>
</protein>
<dbReference type="EMBL" id="GGEC01080821">
    <property type="protein sequence ID" value="MBX61305.1"/>
    <property type="molecule type" value="Transcribed_RNA"/>
</dbReference>
<organism evidence="1">
    <name type="scientific">Rhizophora mucronata</name>
    <name type="common">Asiatic mangrove</name>
    <dbReference type="NCBI Taxonomy" id="61149"/>
    <lineage>
        <taxon>Eukaryota</taxon>
        <taxon>Viridiplantae</taxon>
        <taxon>Streptophyta</taxon>
        <taxon>Embryophyta</taxon>
        <taxon>Tracheophyta</taxon>
        <taxon>Spermatophyta</taxon>
        <taxon>Magnoliopsida</taxon>
        <taxon>eudicotyledons</taxon>
        <taxon>Gunneridae</taxon>
        <taxon>Pentapetalae</taxon>
        <taxon>rosids</taxon>
        <taxon>fabids</taxon>
        <taxon>Malpighiales</taxon>
        <taxon>Rhizophoraceae</taxon>
        <taxon>Rhizophora</taxon>
    </lineage>
</organism>
<name>A0A2P2Q2W7_RHIMU</name>
<accession>A0A2P2Q2W7</accession>
<dbReference type="AlphaFoldDB" id="A0A2P2Q2W7"/>
<sequence length="79" mass="8767">MSFACLRQQAGVLKSAKDLAENTWNLFTDHLMEKYFVNFPKLGGFLVIIYMQTDTICHTKTGKNGPASTSLGLISNVHC</sequence>
<proteinExistence type="predicted"/>
<evidence type="ECO:0000313" key="1">
    <source>
        <dbReference type="EMBL" id="MBX61305.1"/>
    </source>
</evidence>
<reference evidence="1" key="1">
    <citation type="submission" date="2018-02" db="EMBL/GenBank/DDBJ databases">
        <title>Rhizophora mucronata_Transcriptome.</title>
        <authorList>
            <person name="Meera S.P."/>
            <person name="Sreeshan A."/>
            <person name="Augustine A."/>
        </authorList>
    </citation>
    <scope>NUCLEOTIDE SEQUENCE</scope>
    <source>
        <tissue evidence="1">Leaf</tissue>
    </source>
</reference>